<dbReference type="InterPro" id="IPR014729">
    <property type="entry name" value="Rossmann-like_a/b/a_fold"/>
</dbReference>
<sequence>MTDNSAISLISGGIDSPVASYLMLRKGVRLSFLHFYKSESDLEKLKKLVSVLKDYGRVERVYVARHSDLFPKDFGRYNCVYCKILMLKTAEMLCEREDMQAIVMGDNLGQVASQTLDNMLAISKAVSYPIIRPLIGFDKEEIIAIARRIGTYDISTREQYSCPFLPKRPVTKAKVNEIDYSVEPEASVEVLEIL</sequence>
<dbReference type="STRING" id="113653.GAH_00729"/>
<proteinExistence type="predicted"/>
<feature type="domain" description="Thil AANH" evidence="3">
    <location>
        <begin position="2"/>
        <end position="179"/>
    </location>
</feature>
<dbReference type="GO" id="GO:0005829">
    <property type="term" value="C:cytosol"/>
    <property type="evidence" value="ECO:0007669"/>
    <property type="project" value="TreeGrafter"/>
</dbReference>
<dbReference type="GO" id="GO:0052837">
    <property type="term" value="P:thiazole biosynthetic process"/>
    <property type="evidence" value="ECO:0007669"/>
    <property type="project" value="TreeGrafter"/>
</dbReference>
<keyword evidence="1" id="KW-0547">Nucleotide-binding</keyword>
<evidence type="ECO:0000256" key="1">
    <source>
        <dbReference type="ARBA" id="ARBA00022741"/>
    </source>
</evidence>
<dbReference type="GO" id="GO:0002937">
    <property type="term" value="P:tRNA 4-thiouridine biosynthesis"/>
    <property type="evidence" value="ECO:0007669"/>
    <property type="project" value="TreeGrafter"/>
</dbReference>
<evidence type="ECO:0000313" key="5">
    <source>
        <dbReference type="Proteomes" id="UP000034723"/>
    </source>
</evidence>
<organism evidence="4 5">
    <name type="scientific">Geoglobus ahangari</name>
    <dbReference type="NCBI Taxonomy" id="113653"/>
    <lineage>
        <taxon>Archaea</taxon>
        <taxon>Methanobacteriati</taxon>
        <taxon>Methanobacteriota</taxon>
        <taxon>Archaeoglobi</taxon>
        <taxon>Archaeoglobales</taxon>
        <taxon>Archaeoglobaceae</taxon>
        <taxon>Geoglobus</taxon>
    </lineage>
</organism>
<dbReference type="InParanoid" id="A0A0F7DBZ2"/>
<dbReference type="Pfam" id="PF02568">
    <property type="entry name" value="ThiI"/>
    <property type="match status" value="1"/>
</dbReference>
<dbReference type="Proteomes" id="UP000034723">
    <property type="component" value="Chromosome"/>
</dbReference>
<name>A0A0F7DBZ2_9EURY</name>
<protein>
    <submittedName>
        <fullName evidence="4">Thiamine biosynthesis protein (ThiI)</fullName>
    </submittedName>
</protein>
<dbReference type="Gene3D" id="3.40.50.620">
    <property type="entry name" value="HUPs"/>
    <property type="match status" value="1"/>
</dbReference>
<evidence type="ECO:0000313" key="4">
    <source>
        <dbReference type="EMBL" id="AKG91936.1"/>
    </source>
</evidence>
<dbReference type="PANTHER" id="PTHR43209">
    <property type="entry name" value="TRNA SULFURTRANSFERASE"/>
    <property type="match status" value="1"/>
</dbReference>
<dbReference type="SUPFAM" id="SSF52402">
    <property type="entry name" value="Adenine nucleotide alpha hydrolases-like"/>
    <property type="match status" value="1"/>
</dbReference>
<evidence type="ECO:0000256" key="2">
    <source>
        <dbReference type="ARBA" id="ARBA00022840"/>
    </source>
</evidence>
<keyword evidence="2" id="KW-0067">ATP-binding</keyword>
<dbReference type="HOGENOM" id="CLU_037952_0_0_2"/>
<dbReference type="GO" id="GO:0005524">
    <property type="term" value="F:ATP binding"/>
    <property type="evidence" value="ECO:0007669"/>
    <property type="project" value="UniProtKB-KW"/>
</dbReference>
<dbReference type="PATRIC" id="fig|113653.22.peg.729"/>
<dbReference type="InterPro" id="IPR020536">
    <property type="entry name" value="ThiI_AANH"/>
</dbReference>
<dbReference type="KEGG" id="gah:GAH_00729"/>
<reference evidence="4 5" key="1">
    <citation type="submission" date="2015-04" db="EMBL/GenBank/DDBJ databases">
        <title>The complete genome sequence of the hyperthermophilic, obligate iron-reducing archaeon Geoglobus ahangari strain 234T.</title>
        <authorList>
            <person name="Manzella M.P."/>
            <person name="Holmes D.E."/>
            <person name="Rocheleau J.M."/>
            <person name="Chung A."/>
            <person name="Reguera G."/>
            <person name="Kashefi K."/>
        </authorList>
    </citation>
    <scope>NUCLEOTIDE SEQUENCE [LARGE SCALE GENOMIC DNA]</scope>
    <source>
        <strain evidence="4 5">234</strain>
    </source>
</reference>
<dbReference type="GO" id="GO:0004810">
    <property type="term" value="F:CCA tRNA nucleotidyltransferase activity"/>
    <property type="evidence" value="ECO:0007669"/>
    <property type="project" value="InterPro"/>
</dbReference>
<evidence type="ECO:0000259" key="3">
    <source>
        <dbReference type="Pfam" id="PF02568"/>
    </source>
</evidence>
<gene>
    <name evidence="4" type="ORF">GAH_00729</name>
</gene>
<accession>A0A0F7DBZ2</accession>
<dbReference type="EMBL" id="CP011267">
    <property type="protein sequence ID" value="AKG91936.1"/>
    <property type="molecule type" value="Genomic_DNA"/>
</dbReference>
<keyword evidence="5" id="KW-1185">Reference proteome</keyword>
<dbReference type="AlphaFoldDB" id="A0A0F7DBZ2"/>
<dbReference type="PANTHER" id="PTHR43209:SF1">
    <property type="entry name" value="TRNA SULFURTRANSFERASE"/>
    <property type="match status" value="1"/>
</dbReference>
<dbReference type="InterPro" id="IPR050102">
    <property type="entry name" value="tRNA_sulfurtransferase_ThiI"/>
</dbReference>